<dbReference type="Pfam" id="PF02995">
    <property type="entry name" value="DUF229"/>
    <property type="match status" value="1"/>
</dbReference>
<gene>
    <name evidence="1" type="ORF">DGYR_LOCUS8683</name>
</gene>
<accession>A0A7I8VWL4</accession>
<dbReference type="PANTHER" id="PTHR10974">
    <property type="entry name" value="FI08016P-RELATED"/>
    <property type="match status" value="1"/>
</dbReference>
<dbReference type="PANTHER" id="PTHR10974:SF1">
    <property type="entry name" value="FI08016P-RELATED"/>
    <property type="match status" value="1"/>
</dbReference>
<dbReference type="Gene3D" id="3.40.720.10">
    <property type="entry name" value="Alkaline Phosphatase, subunit A"/>
    <property type="match status" value="1"/>
</dbReference>
<comment type="caution">
    <text evidence="1">The sequence shown here is derived from an EMBL/GenBank/DDBJ whole genome shotgun (WGS) entry which is preliminary data.</text>
</comment>
<protein>
    <submittedName>
        <fullName evidence="1">Uncharacterized protein</fullName>
    </submittedName>
</protein>
<dbReference type="InterPro" id="IPR004245">
    <property type="entry name" value="DUF229"/>
</dbReference>
<dbReference type="Proteomes" id="UP000549394">
    <property type="component" value="Unassembled WGS sequence"/>
</dbReference>
<organism evidence="1 2">
    <name type="scientific">Dimorphilus gyrociliatus</name>
    <dbReference type="NCBI Taxonomy" id="2664684"/>
    <lineage>
        <taxon>Eukaryota</taxon>
        <taxon>Metazoa</taxon>
        <taxon>Spiralia</taxon>
        <taxon>Lophotrochozoa</taxon>
        <taxon>Annelida</taxon>
        <taxon>Polychaeta</taxon>
        <taxon>Polychaeta incertae sedis</taxon>
        <taxon>Dinophilidae</taxon>
        <taxon>Dimorphilus</taxon>
    </lineage>
</organism>
<dbReference type="GO" id="GO:0005615">
    <property type="term" value="C:extracellular space"/>
    <property type="evidence" value="ECO:0007669"/>
    <property type="project" value="TreeGrafter"/>
</dbReference>
<dbReference type="InterPro" id="IPR017850">
    <property type="entry name" value="Alkaline_phosphatase_core_sf"/>
</dbReference>
<dbReference type="EMBL" id="CAJFCJ010000012">
    <property type="protein sequence ID" value="CAD5120604.1"/>
    <property type="molecule type" value="Genomic_DNA"/>
</dbReference>
<dbReference type="AlphaFoldDB" id="A0A7I8VWL4"/>
<name>A0A7I8VWL4_9ANNE</name>
<sequence>MFTYLNSKNNNLKESVACVMPKLSLWPPQLEKYNYKPKPIVCDPLNNDWVFTRKGKLYIRKVYDNITCQAVIKYTKDAEETNERKYAKVYNGRTINVYNNSPVPSDVFKVSCKAKLSNGTELNYSKLILTIKRRLDIPQKLNKTDLENKLNILIFQIDSVSKMSWYRRLNQTVQTFKHLGGIWFEKANDIGKGTIKTLLPMFTGKREWDLHKAERGVKGASHLDDFPWIWKDFKKMKYVFLYGDKNTFHYRFLGFKKPPSHHYARPWFLTFPNEITKKYCIGNETRHQILLNYIEEFWEAYRGHPKLSFVNLEEFSHGKYVDVELIDKAHSDWLLSLKSSGKLEDTLVLLMSDHGLLYMKIAEENQMEYEGLNPYWGMLIPDSFRTKYPQLVSNLESNRDKLITPLDMHATLGQLVEILSGNSIRPIRHTKALSLFEKIPSERTCSGANIPPEYCLCVRYESISTQSRLILKMASLIEDRMNEKISDLRQVCHKLEIMKVVSVQKSTKSFMLEHFQSKAVYKFVIKMKNFNMVFNAIVLFKMSFYHLNPTISIEHMSRLDRYAETSKCISNKYPYLAIFCYCK</sequence>
<reference evidence="1 2" key="1">
    <citation type="submission" date="2020-08" db="EMBL/GenBank/DDBJ databases">
        <authorList>
            <person name="Hejnol A."/>
        </authorList>
    </citation>
    <scope>NUCLEOTIDE SEQUENCE [LARGE SCALE GENOMIC DNA]</scope>
</reference>
<dbReference type="OrthoDB" id="413313at2759"/>
<evidence type="ECO:0000313" key="2">
    <source>
        <dbReference type="Proteomes" id="UP000549394"/>
    </source>
</evidence>
<dbReference type="FunFam" id="3.40.720.10:FF:000017">
    <property type="entry name" value="Predicted protein"/>
    <property type="match status" value="1"/>
</dbReference>
<dbReference type="SUPFAM" id="SSF53649">
    <property type="entry name" value="Alkaline phosphatase-like"/>
    <property type="match status" value="1"/>
</dbReference>
<proteinExistence type="predicted"/>
<keyword evidence="2" id="KW-1185">Reference proteome</keyword>
<dbReference type="CDD" id="cd16021">
    <property type="entry name" value="ALP_like"/>
    <property type="match status" value="1"/>
</dbReference>
<evidence type="ECO:0000313" key="1">
    <source>
        <dbReference type="EMBL" id="CAD5120604.1"/>
    </source>
</evidence>